<dbReference type="Proteomes" id="UP001082899">
    <property type="component" value="Unassembled WGS sequence"/>
</dbReference>
<accession>A0ABT3ZSS4</accession>
<reference evidence="1" key="1">
    <citation type="submission" date="2022-11" db="EMBL/GenBank/DDBJ databases">
        <title>Robbsia betulipollinis sp. nov., isolated from pollen of birch (Betula pendula).</title>
        <authorList>
            <person name="Shi H."/>
            <person name="Ambika Manirajan B."/>
            <person name="Ratering S."/>
            <person name="Geissler-Plaum R."/>
            <person name="Schnell S."/>
        </authorList>
    </citation>
    <scope>NUCLEOTIDE SEQUENCE</scope>
    <source>
        <strain evidence="1">Bb-Pol-6</strain>
    </source>
</reference>
<comment type="caution">
    <text evidence="1">The sequence shown here is derived from an EMBL/GenBank/DDBJ whole genome shotgun (WGS) entry which is preliminary data.</text>
</comment>
<protein>
    <submittedName>
        <fullName evidence="1">Uncharacterized protein</fullName>
    </submittedName>
</protein>
<gene>
    <name evidence="1" type="ORF">OVY01_20925</name>
</gene>
<name>A0ABT3ZSS4_9BURK</name>
<organism evidence="1 2">
    <name type="scientific">Robbsia betulipollinis</name>
    <dbReference type="NCBI Taxonomy" id="2981849"/>
    <lineage>
        <taxon>Bacteria</taxon>
        <taxon>Pseudomonadati</taxon>
        <taxon>Pseudomonadota</taxon>
        <taxon>Betaproteobacteria</taxon>
        <taxon>Burkholderiales</taxon>
        <taxon>Burkholderiaceae</taxon>
        <taxon>Robbsia</taxon>
    </lineage>
</organism>
<evidence type="ECO:0000313" key="2">
    <source>
        <dbReference type="Proteomes" id="UP001082899"/>
    </source>
</evidence>
<evidence type="ECO:0000313" key="1">
    <source>
        <dbReference type="EMBL" id="MCY0389614.1"/>
    </source>
</evidence>
<proteinExistence type="predicted"/>
<keyword evidence="2" id="KW-1185">Reference proteome</keyword>
<sequence length="248" mass="27122">MGTTKPRGKQKAPSAIDRIIGLLADGKTYSQIEICRDLAMPRPTVSRAIVRHRAVGSLPRIRYAGDQEIRGTGVPSPIYELSDAPDAGKVAREPKARARRKSARKAPLAIDLILALMSDGRRLSQAAMVDVLKIHSSTVCMAIRSHRRDGNGGKLHIVDSERQKFGQFSPVWQICEGPDVPMPDAYVEHTANRVAGRGVLRQTETFLDRDFRRKASDEAAAAIEQNLARLRPLAGNVWGICMAQAVAA</sequence>
<dbReference type="EMBL" id="JAPMXC010000010">
    <property type="protein sequence ID" value="MCY0389614.1"/>
    <property type="molecule type" value="Genomic_DNA"/>
</dbReference>
<dbReference type="RefSeq" id="WP_267849507.1">
    <property type="nucleotide sequence ID" value="NZ_JAPMXC010000010.1"/>
</dbReference>